<dbReference type="Proteomes" id="UP001146120">
    <property type="component" value="Unassembled WGS sequence"/>
</dbReference>
<evidence type="ECO:0000313" key="8">
    <source>
        <dbReference type="EMBL" id="DBA00294.1"/>
    </source>
</evidence>
<dbReference type="Pfam" id="PF01490">
    <property type="entry name" value="Aa_trans"/>
    <property type="match status" value="1"/>
</dbReference>
<feature type="transmembrane region" description="Helical" evidence="6">
    <location>
        <begin position="386"/>
        <end position="411"/>
    </location>
</feature>
<comment type="caution">
    <text evidence="8">The sequence shown here is derived from an EMBL/GenBank/DDBJ whole genome shotgun (WGS) entry which is preliminary data.</text>
</comment>
<keyword evidence="4 6" id="KW-0472">Membrane</keyword>
<feature type="transmembrane region" description="Helical" evidence="6">
    <location>
        <begin position="187"/>
        <end position="205"/>
    </location>
</feature>
<evidence type="ECO:0000256" key="1">
    <source>
        <dbReference type="ARBA" id="ARBA00004141"/>
    </source>
</evidence>
<dbReference type="PANTHER" id="PTHR22950:SF666">
    <property type="entry name" value="VACUOLAR AMINO ACID TRANSPORTER 4"/>
    <property type="match status" value="1"/>
</dbReference>
<sequence length="556" mass="61785">MAATPPPTEAPALHAANVHDISEEGSDMTRDIYVALFRDKQRRSARSLPDVSEILYEDIGRASDIAQPGGFRRDHVIVSSGDVGESPPKYAKRSFLKQLSSASIRTTYDDFIYANLDYGMSEEDFVNDGTNEPLLWRSKQGVGDFAEQRVKKEHGASLKKTIFIILKSFIGSGILFLPKAFQNGGMLFSVCGLCVSALMSTYCMLRLTECANVITEREGPGTTISYGRVGARAFGRAGRVAVNISLVLSQLGFCCSYLIFVEKNIGDIITHVFKTDGNSVVSASWTLILLQIPLYTPLSWVRRIEYFAITNLFADVLIIFGLFYIIYYSISTMVTHDERYASAHWENFNPKSWALFLGTAVYVFEGIGLILPIYDAMDASVKHHFPAILTSTIMFLVPFFSLFAGVVYAAFGNLTESVVTLNLPDASKSSATVAVQVTYSIALVLTYPLMLYPVITILEGYLFRSIRIKGFWKWQKNAFRFALVCLTAFISYFGKEQLDNFVALIGGFCSVPLAFIYPCVFHSRLVNNGHVGNTIVMLIGIFTMVFASYQAISTWN</sequence>
<accession>A0AAV2Z2N0</accession>
<feature type="transmembrane region" description="Helical" evidence="6">
    <location>
        <begin position="280"/>
        <end position="300"/>
    </location>
</feature>
<feature type="transmembrane region" description="Helical" evidence="6">
    <location>
        <begin position="312"/>
        <end position="330"/>
    </location>
</feature>
<keyword evidence="9" id="KW-1185">Reference proteome</keyword>
<dbReference type="GO" id="GO:0016020">
    <property type="term" value="C:membrane"/>
    <property type="evidence" value="ECO:0007669"/>
    <property type="project" value="UniProtKB-SubCell"/>
</dbReference>
<keyword evidence="3 6" id="KW-1133">Transmembrane helix</keyword>
<feature type="transmembrane region" description="Helical" evidence="6">
    <location>
        <begin position="501"/>
        <end position="520"/>
    </location>
</feature>
<feature type="transmembrane region" description="Helical" evidence="6">
    <location>
        <begin position="532"/>
        <end position="552"/>
    </location>
</feature>
<evidence type="ECO:0000256" key="5">
    <source>
        <dbReference type="SAM" id="MobiDB-lite"/>
    </source>
</evidence>
<reference evidence="8" key="1">
    <citation type="submission" date="2022-11" db="EMBL/GenBank/DDBJ databases">
        <authorList>
            <person name="Morgan W.R."/>
            <person name="Tartar A."/>
        </authorList>
    </citation>
    <scope>NUCLEOTIDE SEQUENCE</scope>
    <source>
        <strain evidence="8">ARSEF 373</strain>
    </source>
</reference>
<keyword evidence="2 6" id="KW-0812">Transmembrane</keyword>
<dbReference type="GO" id="GO:0015179">
    <property type="term" value="F:L-amino acid transmembrane transporter activity"/>
    <property type="evidence" value="ECO:0007669"/>
    <property type="project" value="TreeGrafter"/>
</dbReference>
<evidence type="ECO:0000256" key="3">
    <source>
        <dbReference type="ARBA" id="ARBA00022989"/>
    </source>
</evidence>
<feature type="transmembrane region" description="Helical" evidence="6">
    <location>
        <begin position="478"/>
        <end position="495"/>
    </location>
</feature>
<evidence type="ECO:0000256" key="6">
    <source>
        <dbReference type="SAM" id="Phobius"/>
    </source>
</evidence>
<evidence type="ECO:0000313" key="9">
    <source>
        <dbReference type="Proteomes" id="UP001146120"/>
    </source>
</evidence>
<feature type="domain" description="Amino acid transporter transmembrane" evidence="7">
    <location>
        <begin position="154"/>
        <end position="552"/>
    </location>
</feature>
<comment type="subcellular location">
    <subcellularLocation>
        <location evidence="1">Membrane</location>
        <topology evidence="1">Multi-pass membrane protein</topology>
    </subcellularLocation>
</comment>
<evidence type="ECO:0000256" key="4">
    <source>
        <dbReference type="ARBA" id="ARBA00023136"/>
    </source>
</evidence>
<dbReference type="AlphaFoldDB" id="A0AAV2Z2N0"/>
<reference evidence="8" key="2">
    <citation type="journal article" date="2023" name="Microbiol Resour">
        <title>Decontamination and Annotation of the Draft Genome Sequence of the Oomycete Lagenidium giganteum ARSEF 373.</title>
        <authorList>
            <person name="Morgan W.R."/>
            <person name="Tartar A."/>
        </authorList>
    </citation>
    <scope>NUCLEOTIDE SEQUENCE</scope>
    <source>
        <strain evidence="8">ARSEF 373</strain>
    </source>
</reference>
<dbReference type="PANTHER" id="PTHR22950">
    <property type="entry name" value="AMINO ACID TRANSPORTER"/>
    <property type="match status" value="1"/>
</dbReference>
<proteinExistence type="predicted"/>
<evidence type="ECO:0000256" key="2">
    <source>
        <dbReference type="ARBA" id="ARBA00022692"/>
    </source>
</evidence>
<protein>
    <recommendedName>
        <fullName evidence="7">Amino acid transporter transmembrane domain-containing protein</fullName>
    </recommendedName>
</protein>
<name>A0AAV2Z2N0_9STRA</name>
<gene>
    <name evidence="8" type="ORF">N0F65_001489</name>
</gene>
<feature type="transmembrane region" description="Helical" evidence="6">
    <location>
        <begin position="431"/>
        <end position="458"/>
    </location>
</feature>
<dbReference type="InterPro" id="IPR013057">
    <property type="entry name" value="AA_transpt_TM"/>
</dbReference>
<organism evidence="8 9">
    <name type="scientific">Lagenidium giganteum</name>
    <dbReference type="NCBI Taxonomy" id="4803"/>
    <lineage>
        <taxon>Eukaryota</taxon>
        <taxon>Sar</taxon>
        <taxon>Stramenopiles</taxon>
        <taxon>Oomycota</taxon>
        <taxon>Peronosporomycetes</taxon>
        <taxon>Pythiales</taxon>
        <taxon>Pythiaceae</taxon>
    </lineage>
</organism>
<feature type="region of interest" description="Disordered" evidence="5">
    <location>
        <begin position="1"/>
        <end position="21"/>
    </location>
</feature>
<feature type="transmembrane region" description="Helical" evidence="6">
    <location>
        <begin position="353"/>
        <end position="374"/>
    </location>
</feature>
<feature type="transmembrane region" description="Helical" evidence="6">
    <location>
        <begin position="240"/>
        <end position="260"/>
    </location>
</feature>
<evidence type="ECO:0000259" key="7">
    <source>
        <dbReference type="Pfam" id="PF01490"/>
    </source>
</evidence>
<dbReference type="EMBL" id="DAKRPA010000066">
    <property type="protein sequence ID" value="DBA00294.1"/>
    <property type="molecule type" value="Genomic_DNA"/>
</dbReference>